<proteinExistence type="predicted"/>
<gene>
    <name evidence="1" type="ORF">QQF64_011622</name>
</gene>
<accession>A0ABR3M3Y9</accession>
<reference evidence="1 2" key="1">
    <citation type="submission" date="2023-09" db="EMBL/GenBank/DDBJ databases">
        <authorList>
            <person name="Wang M."/>
        </authorList>
    </citation>
    <scope>NUCLEOTIDE SEQUENCE [LARGE SCALE GENOMIC DNA]</scope>
    <source>
        <strain evidence="1">GT-2023</strain>
        <tissue evidence="1">Liver</tissue>
    </source>
</reference>
<dbReference type="EMBL" id="JAYMGO010000017">
    <property type="protein sequence ID" value="KAL1258378.1"/>
    <property type="molecule type" value="Genomic_DNA"/>
</dbReference>
<organism evidence="1 2">
    <name type="scientific">Cirrhinus molitorella</name>
    <name type="common">mud carp</name>
    <dbReference type="NCBI Taxonomy" id="172907"/>
    <lineage>
        <taxon>Eukaryota</taxon>
        <taxon>Metazoa</taxon>
        <taxon>Chordata</taxon>
        <taxon>Craniata</taxon>
        <taxon>Vertebrata</taxon>
        <taxon>Euteleostomi</taxon>
        <taxon>Actinopterygii</taxon>
        <taxon>Neopterygii</taxon>
        <taxon>Teleostei</taxon>
        <taxon>Ostariophysi</taxon>
        <taxon>Cypriniformes</taxon>
        <taxon>Cyprinidae</taxon>
        <taxon>Labeoninae</taxon>
        <taxon>Labeonini</taxon>
        <taxon>Cirrhinus</taxon>
    </lineage>
</organism>
<dbReference type="Proteomes" id="UP001558613">
    <property type="component" value="Unassembled WGS sequence"/>
</dbReference>
<evidence type="ECO:0000313" key="1">
    <source>
        <dbReference type="EMBL" id="KAL1258378.1"/>
    </source>
</evidence>
<protein>
    <submittedName>
        <fullName evidence="1">Uncharacterized protein</fullName>
    </submittedName>
</protein>
<name>A0ABR3M3Y9_9TELE</name>
<sequence>MENKDCGLYLESVWEAQGLSGKAQGCLWSPVLLISGLSPSTSVKACAEEICLVVDKSRTPVVGKSTLDIGRWVTDDRIVICDKPFLSTDKNRVIKMSSSEQEDRMRPVQDSMTCTVQYRGCVNRQSGWDETQRIFHTSP</sequence>
<comment type="caution">
    <text evidence="1">The sequence shown here is derived from an EMBL/GenBank/DDBJ whole genome shotgun (WGS) entry which is preliminary data.</text>
</comment>
<evidence type="ECO:0000313" key="2">
    <source>
        <dbReference type="Proteomes" id="UP001558613"/>
    </source>
</evidence>
<keyword evidence="2" id="KW-1185">Reference proteome</keyword>